<evidence type="ECO:0000256" key="1">
    <source>
        <dbReference type="SAM" id="Coils"/>
    </source>
</evidence>
<dbReference type="NCBIfam" id="TIGR01841">
    <property type="entry name" value="phasin"/>
    <property type="match status" value="1"/>
</dbReference>
<accession>A0A8J4HAA7</accession>
<feature type="compositionally biased region" description="Basic and acidic residues" evidence="2">
    <location>
        <begin position="1"/>
        <end position="15"/>
    </location>
</feature>
<keyword evidence="1" id="KW-0175">Coiled coil</keyword>
<comment type="caution">
    <text evidence="4">The sequence shown here is derived from an EMBL/GenBank/DDBJ whole genome shotgun (WGS) entry which is preliminary data.</text>
</comment>
<evidence type="ECO:0000256" key="2">
    <source>
        <dbReference type="SAM" id="MobiDB-lite"/>
    </source>
</evidence>
<reference evidence="4" key="1">
    <citation type="journal article" date="2020" name="mSystems">
        <title>Genome- and Community-Level Interaction Insights into Carbon Utilization and Element Cycling Functions of Hydrothermarchaeota in Hydrothermal Sediment.</title>
        <authorList>
            <person name="Zhou Z."/>
            <person name="Liu Y."/>
            <person name="Xu W."/>
            <person name="Pan J."/>
            <person name="Luo Z.H."/>
            <person name="Li M."/>
        </authorList>
    </citation>
    <scope>NUCLEOTIDE SEQUENCE</scope>
    <source>
        <strain evidence="4">SpSt-997</strain>
    </source>
</reference>
<gene>
    <name evidence="4" type="ORF">ENY07_07850</name>
</gene>
<name>A0A8J4HAA7_9PROT</name>
<dbReference type="InterPro" id="IPR010127">
    <property type="entry name" value="Phasin_subfam-1"/>
</dbReference>
<dbReference type="AlphaFoldDB" id="A0A8J4HAA7"/>
<evidence type="ECO:0000313" key="4">
    <source>
        <dbReference type="EMBL" id="HGC43116.1"/>
    </source>
</evidence>
<feature type="region of interest" description="Disordered" evidence="2">
    <location>
        <begin position="1"/>
        <end position="21"/>
    </location>
</feature>
<evidence type="ECO:0000259" key="3">
    <source>
        <dbReference type="Pfam" id="PF09361"/>
    </source>
</evidence>
<dbReference type="Pfam" id="PF09361">
    <property type="entry name" value="Phasin_2"/>
    <property type="match status" value="1"/>
</dbReference>
<dbReference type="EMBL" id="DTQM01000156">
    <property type="protein sequence ID" value="HGC43116.1"/>
    <property type="molecule type" value="Genomic_DNA"/>
</dbReference>
<dbReference type="InterPro" id="IPR018968">
    <property type="entry name" value="Phasin"/>
</dbReference>
<feature type="coiled-coil region" evidence="1">
    <location>
        <begin position="94"/>
        <end position="146"/>
    </location>
</feature>
<sequence length="151" mass="16752">MANPKKPGEAGRAGERATATPFGQMKLPEMPDVEGLLGAYRRNIEVFTAANRVAMEGAQAVARRHMEIMQQAMAEMSEAMTVLSTAGAPQDRAAKQAELLRRAYERAVNNARELSEMIQRSNGEAVEILNRRFMEAMDEVRTAMERRTPEG</sequence>
<organism evidence="4">
    <name type="scientific">Acidicaldus sp</name>
    <dbReference type="NCBI Taxonomy" id="1872105"/>
    <lineage>
        <taxon>Bacteria</taxon>
        <taxon>Pseudomonadati</taxon>
        <taxon>Pseudomonadota</taxon>
        <taxon>Alphaproteobacteria</taxon>
        <taxon>Acetobacterales</taxon>
        <taxon>Acetobacteraceae</taxon>
        <taxon>Acidicaldus</taxon>
    </lineage>
</organism>
<feature type="domain" description="Phasin" evidence="3">
    <location>
        <begin position="39"/>
        <end position="132"/>
    </location>
</feature>
<protein>
    <submittedName>
        <fullName evidence="4">Phasin family protein</fullName>
    </submittedName>
</protein>
<proteinExistence type="predicted"/>